<gene>
    <name evidence="3" type="ORF">A2911_02180</name>
</gene>
<comment type="caution">
    <text evidence="3">The sequence shown here is derived from an EMBL/GenBank/DDBJ whole genome shotgun (WGS) entry which is preliminary data.</text>
</comment>
<feature type="transmembrane region" description="Helical" evidence="1">
    <location>
        <begin position="12"/>
        <end position="34"/>
    </location>
</feature>
<dbReference type="AlphaFoldDB" id="A0A1F6X7M8"/>
<accession>A0A1F6X7M8</accession>
<dbReference type="Pfam" id="PF26449">
    <property type="entry name" value="DUF8128"/>
    <property type="match status" value="1"/>
</dbReference>
<feature type="domain" description="DUF8128" evidence="2">
    <location>
        <begin position="95"/>
        <end position="298"/>
    </location>
</feature>
<dbReference type="Proteomes" id="UP000176814">
    <property type="component" value="Unassembled WGS sequence"/>
</dbReference>
<keyword evidence="1" id="KW-0472">Membrane</keyword>
<organism evidence="3 4">
    <name type="scientific">Candidatus Nomurabacteria bacterium RIFCSPLOWO2_01_FULL_40_15</name>
    <dbReference type="NCBI Taxonomy" id="1801772"/>
    <lineage>
        <taxon>Bacteria</taxon>
        <taxon>Candidatus Nomuraibacteriota</taxon>
    </lineage>
</organism>
<protein>
    <recommendedName>
        <fullName evidence="2">DUF8128 domain-containing protein</fullName>
    </recommendedName>
</protein>
<keyword evidence="1" id="KW-0812">Transmembrane</keyword>
<proteinExistence type="predicted"/>
<evidence type="ECO:0000313" key="3">
    <source>
        <dbReference type="EMBL" id="OGI90192.1"/>
    </source>
</evidence>
<name>A0A1F6X7M8_9BACT</name>
<evidence type="ECO:0000259" key="2">
    <source>
        <dbReference type="Pfam" id="PF26449"/>
    </source>
</evidence>
<evidence type="ECO:0000313" key="4">
    <source>
        <dbReference type="Proteomes" id="UP000176814"/>
    </source>
</evidence>
<sequence length="437" mass="50700">MLESVIYGAFKIVVNLLPLAGTLFLSYVAFKFWLHYIQQDFISGIDFVLLEIVPPREVLRSPQAMELFFSNALYHMSFKGGKEEYWQGAVWFWFSLEVASIDGQVHFYIRTPTRIKDLIETQMYAQYPQAQVKVVEDYTLAVPEISEKSAWNGWGCEFKLFKPEAFPLKTYVDFGLDKDPKEEYKVDPISSVIEFFGSLQKGEQAWMQIVITPSKKTYHTRGTWFKHHDWVEESKNVLKKVLEPYTSSRFWAGSKTKFGKEVRAPKYLDAIVEGLNAKILKIGFDTGIRVMYVAKKEIFPIGSRTNNSRNIRLIFRQYSNPDLNRLERFNPTQGDAYGGIFTISQKIISGLANRMLTEFRERSFFHVPMRHHLLAHKSVIPWPISPFIFPGFFHHKTFVLNIEELATLWHFPGQILKVPTLERIESKEASPPSNLPT</sequence>
<reference evidence="3 4" key="1">
    <citation type="journal article" date="2016" name="Nat. Commun.">
        <title>Thousands of microbial genomes shed light on interconnected biogeochemical processes in an aquifer system.</title>
        <authorList>
            <person name="Anantharaman K."/>
            <person name="Brown C.T."/>
            <person name="Hug L.A."/>
            <person name="Sharon I."/>
            <person name="Castelle C.J."/>
            <person name="Probst A.J."/>
            <person name="Thomas B.C."/>
            <person name="Singh A."/>
            <person name="Wilkins M.J."/>
            <person name="Karaoz U."/>
            <person name="Brodie E.L."/>
            <person name="Williams K.H."/>
            <person name="Hubbard S.S."/>
            <person name="Banfield J.F."/>
        </authorList>
    </citation>
    <scope>NUCLEOTIDE SEQUENCE [LARGE SCALE GENOMIC DNA]</scope>
</reference>
<keyword evidence="1" id="KW-1133">Transmembrane helix</keyword>
<dbReference type="EMBL" id="MFUW01000020">
    <property type="protein sequence ID" value="OGI90192.1"/>
    <property type="molecule type" value="Genomic_DNA"/>
</dbReference>
<evidence type="ECO:0000256" key="1">
    <source>
        <dbReference type="SAM" id="Phobius"/>
    </source>
</evidence>
<dbReference type="InterPro" id="IPR058441">
    <property type="entry name" value="DUF8128"/>
</dbReference>